<name>A0ABV0E8Q9_9BURK</name>
<comment type="caution">
    <text evidence="1">The sequence shown here is derived from an EMBL/GenBank/DDBJ whole genome shotgun (WGS) entry which is preliminary data.</text>
</comment>
<dbReference type="RefSeq" id="WP_233445421.1">
    <property type="nucleotide sequence ID" value="NZ_JAYLVJ010000071.1"/>
</dbReference>
<organism evidence="1 2">
    <name type="scientific">Paraburkholderia caribensis</name>
    <dbReference type="NCBI Taxonomy" id="75105"/>
    <lineage>
        <taxon>Bacteria</taxon>
        <taxon>Pseudomonadati</taxon>
        <taxon>Pseudomonadota</taxon>
        <taxon>Betaproteobacteria</taxon>
        <taxon>Burkholderiales</taxon>
        <taxon>Burkholderiaceae</taxon>
        <taxon>Paraburkholderia</taxon>
    </lineage>
</organism>
<proteinExistence type="predicted"/>
<gene>
    <name evidence="1" type="ORF">VOI32_35640</name>
</gene>
<accession>A0ABV0E8Q9</accession>
<dbReference type="EMBL" id="JAYLVJ010000071">
    <property type="protein sequence ID" value="MEO1759228.1"/>
    <property type="molecule type" value="Genomic_DNA"/>
</dbReference>
<keyword evidence="2" id="KW-1185">Reference proteome</keyword>
<evidence type="ECO:0000313" key="2">
    <source>
        <dbReference type="Proteomes" id="UP001462961"/>
    </source>
</evidence>
<evidence type="ECO:0000313" key="1">
    <source>
        <dbReference type="EMBL" id="MEO1759228.1"/>
    </source>
</evidence>
<reference evidence="1 2" key="1">
    <citation type="submission" date="2024-01" db="EMBL/GenBank/DDBJ databases">
        <title>The diversity of rhizobia nodulating Mimosa spp. in eleven states of Brazil covering several biomes is determined by host plant, location, and edaphic factors.</title>
        <authorList>
            <person name="Rouws L."/>
            <person name="Barauna A."/>
            <person name="Beukes C."/>
            <person name="De Faria S.M."/>
            <person name="Gross E."/>
            <person name="Dos Reis Junior F.B."/>
            <person name="Simon M."/>
            <person name="Maluk M."/>
            <person name="Odee D.W."/>
            <person name="Kenicer G."/>
            <person name="Young J.P.W."/>
            <person name="Reis V.M."/>
            <person name="Zilli J."/>
            <person name="James E.K."/>
        </authorList>
    </citation>
    <scope>NUCLEOTIDE SEQUENCE [LARGE SCALE GENOMIC DNA]</scope>
    <source>
        <strain evidence="1 2">JHI1651</strain>
    </source>
</reference>
<dbReference type="Proteomes" id="UP001462961">
    <property type="component" value="Unassembled WGS sequence"/>
</dbReference>
<sequence>MQVLAENLIVEVGIVARLTELARNRYSAAFRSHTERWEPLPGTGSLDEMADVVVTLLQPYLQPDNY</sequence>
<protein>
    <submittedName>
        <fullName evidence="1">Uncharacterized protein</fullName>
    </submittedName>
</protein>